<accession>A0A9C7BN83</accession>
<organism evidence="1">
    <name type="scientific">Metapenaeus joyneri majanivirus</name>
    <dbReference type="NCBI Taxonomy" id="2984280"/>
    <lineage>
        <taxon>Viruses</taxon>
        <taxon>Viruses incertae sedis</taxon>
        <taxon>Naldaviricetes</taxon>
        <taxon>Nimaviridae</taxon>
    </lineage>
</organism>
<name>A0A9C7BN83_9VIRU</name>
<dbReference type="EMBL" id="LC738878">
    <property type="protein sequence ID" value="BDT62865.1"/>
    <property type="molecule type" value="Genomic_DNA"/>
</dbReference>
<proteinExistence type="predicted"/>
<evidence type="ECO:0000313" key="1">
    <source>
        <dbReference type="EMBL" id="BDT62865.1"/>
    </source>
</evidence>
<sequence length="120" mass="13551">MDDIVYTFRSDNQVPGNIWTHCPNCHRIYTFRPDNQVPGNKWTTSSTLLDLTIRCLGIYGHTVQIVTASTLLDLTIRFLGIYGHTVQIVTTSTLLDLTKTCASFPTRHYTQSQCSNCHSV</sequence>
<reference evidence="1" key="1">
    <citation type="submission" date="2022-10" db="EMBL/GenBank/DDBJ databases">
        <title>Genome sequences of endogenous nimaviruses in decapod crustaceans.</title>
        <authorList>
            <person name="Kawato S."/>
            <person name="Nozaki R."/>
            <person name="Kondo H."/>
            <person name="Hirono I."/>
        </authorList>
    </citation>
    <scope>NUCLEOTIDE SEQUENCE</scope>
    <source>
        <strain evidence="1">Tokushima2020</strain>
    </source>
</reference>
<protein>
    <submittedName>
        <fullName evidence="1">Uncharacterized protein</fullName>
    </submittedName>
</protein>